<dbReference type="AlphaFoldDB" id="A0A0A9FBI2"/>
<sequence length="42" mass="4687">MPPGQNYKCKVKFSNRTIDSKKLLSCANVRLICLQSMGISRG</sequence>
<accession>A0A0A9FBI2</accession>
<organism evidence="1">
    <name type="scientific">Arundo donax</name>
    <name type="common">Giant reed</name>
    <name type="synonym">Donax arundinaceus</name>
    <dbReference type="NCBI Taxonomy" id="35708"/>
    <lineage>
        <taxon>Eukaryota</taxon>
        <taxon>Viridiplantae</taxon>
        <taxon>Streptophyta</taxon>
        <taxon>Embryophyta</taxon>
        <taxon>Tracheophyta</taxon>
        <taxon>Spermatophyta</taxon>
        <taxon>Magnoliopsida</taxon>
        <taxon>Liliopsida</taxon>
        <taxon>Poales</taxon>
        <taxon>Poaceae</taxon>
        <taxon>PACMAD clade</taxon>
        <taxon>Arundinoideae</taxon>
        <taxon>Arundineae</taxon>
        <taxon>Arundo</taxon>
    </lineage>
</organism>
<proteinExistence type="predicted"/>
<dbReference type="EMBL" id="GBRH01189327">
    <property type="protein sequence ID" value="JAE08569.1"/>
    <property type="molecule type" value="Transcribed_RNA"/>
</dbReference>
<reference evidence="1" key="2">
    <citation type="journal article" date="2015" name="Data Brief">
        <title>Shoot transcriptome of the giant reed, Arundo donax.</title>
        <authorList>
            <person name="Barrero R.A."/>
            <person name="Guerrero F.D."/>
            <person name="Moolhuijzen P."/>
            <person name="Goolsby J.A."/>
            <person name="Tidwell J."/>
            <person name="Bellgard S.E."/>
            <person name="Bellgard M.I."/>
        </authorList>
    </citation>
    <scope>NUCLEOTIDE SEQUENCE</scope>
    <source>
        <tissue evidence="1">Shoot tissue taken approximately 20 cm above the soil surface</tissue>
    </source>
</reference>
<protein>
    <submittedName>
        <fullName evidence="1">Uncharacterized protein</fullName>
    </submittedName>
</protein>
<reference evidence="1" key="1">
    <citation type="submission" date="2014-09" db="EMBL/GenBank/DDBJ databases">
        <authorList>
            <person name="Magalhaes I.L.F."/>
            <person name="Oliveira U."/>
            <person name="Santos F.R."/>
            <person name="Vidigal T.H.D.A."/>
            <person name="Brescovit A.D."/>
            <person name="Santos A.J."/>
        </authorList>
    </citation>
    <scope>NUCLEOTIDE SEQUENCE</scope>
    <source>
        <tissue evidence="1">Shoot tissue taken approximately 20 cm above the soil surface</tissue>
    </source>
</reference>
<evidence type="ECO:0000313" key="1">
    <source>
        <dbReference type="EMBL" id="JAE08569.1"/>
    </source>
</evidence>
<name>A0A0A9FBI2_ARUDO</name>